<organism evidence="3 4">
    <name type="scientific">Salinicola rhizosphaerae</name>
    <dbReference type="NCBI Taxonomy" id="1443141"/>
    <lineage>
        <taxon>Bacteria</taxon>
        <taxon>Pseudomonadati</taxon>
        <taxon>Pseudomonadota</taxon>
        <taxon>Gammaproteobacteria</taxon>
        <taxon>Oceanospirillales</taxon>
        <taxon>Halomonadaceae</taxon>
        <taxon>Salinicola</taxon>
    </lineage>
</organism>
<feature type="region of interest" description="Disordered" evidence="1">
    <location>
        <begin position="1206"/>
        <end position="1290"/>
    </location>
</feature>
<dbReference type="SMART" id="SM00869">
    <property type="entry name" value="Autotransporter"/>
    <property type="match status" value="1"/>
</dbReference>
<feature type="compositionally biased region" description="Gly residues" evidence="1">
    <location>
        <begin position="1231"/>
        <end position="1255"/>
    </location>
</feature>
<feature type="region of interest" description="Disordered" evidence="1">
    <location>
        <begin position="265"/>
        <end position="286"/>
    </location>
</feature>
<feature type="domain" description="Autotransporter" evidence="2">
    <location>
        <begin position="2110"/>
        <end position="2386"/>
    </location>
</feature>
<keyword evidence="4" id="KW-1185">Reference proteome</keyword>
<dbReference type="InterPro" id="IPR005546">
    <property type="entry name" value="Autotransporte_beta"/>
</dbReference>
<sequence length="2386" mass="226872">MTADASQSSRARVWAGVGVALIWLPMSPAAIANQCTTIPQNATTTCTINENQSGHEVVAWNAGGTDYTVTNTVAQTRTLSADKQIYGLYYYVGGGTPTRDKHPAGYPAGTLTINNGVADGDGNITNDRATIHISGDRSGANNFPEQVFAIRAQGTGSNGVEPDDQGADGGRGGDGGFITINNYSAITIEGNADFGGIGMVAGLFAQSHAGNGGPFNRAALGDQLSGNGGDSKTVTVLNEAPITIGSSADDFEGSDLARTISAEAIGGRGGDGADGTGQAGAGGTGGVVNVTNKGDLTLYYRETGNGAYGVQGIFARSSGGNGSGSEDNSDPGGKGEDGREITIDNRGDITLVKSGNAAVGSYESAGILAVSHGGDGGYSADETTGGVGGAGSAQRNEGGQDTPGVTLVEHSTGKIAVSGENVSGIVARSYGGNGGDGNGHSESKGGAGGYGGRIQLNLLDSGIVETDGDRGYGLLAQSIGGIGGGNAGKAGKGGNGGSVGVYATSDTQIETQGDYAAGITLHSVGGGGGTGDDFVKVLYGNAGNGGNGGNAEKVTTTSGADITTHGDHAYGFLAQAIGGSGGTGGTGAAVIALGGSAGGGGSAADVEQNNTGDITTEGDYSIGVLAQSISGGGGAGGSSGGAVSVGGGAGDGANNASTAYVTNSGDVTTSGDAASGIVVQAIGGGGGIGGGAAGVAVVGGSGSAGGYGGQAEIFHVGGDVSTQGDSAYGLVAQSIGGGGGNGGDVFNPSVGAGVGVGGSGSGGGDGKVACVTNSYDGCGGLPSVSNPGGETTDPDSAAPESGTGSAISTAGSFAHGVIVQSIGGGGGNGGNVDAASALSVATVAVGGSGSGGGAGGAASADFRELELTTTGQNAKGIMVQSIGGGGGNGGNALAADGLTPIAIQIGGNAGEETEDDSDVNKGGTSQLDLYSSVVTTRGANAGAVLVQSIGGGGGSGGASSGYDASVGVTLDTALGGTGGAGGKGGEAVARLTDSMIQTGFDEAGAALGVEASSSHGVTVQSIGGGGGSGGTAAAHALSVAVPTGEGASLAASAATALGGKGNKGGAGGEASVELHGSSLVQTGGDGSHGVLAQSVGGGGGDGGSASSTAGTVGIADTDSIQLSTALGAGGSPGGTGGEVSVWLADTSAIATWGDNANAILAQSVGGGGGDGGIGNAGSRQIGGGVSVKAKIGLGGAGGDGNSGGDVALSLDSGTQIDTHGSGSRGVVAQSVGGGGGTGQGGNIGLGVGFSVGGGGDADDVPDADNPGSTTTTPDDTQSDPTDIKLTFGLSVGASGGSGSVGGDISSKNGLNATINTEGGDADGVLLQSVGGGGGLAGSAGNDIADESDDDSDDPDDDPATLSVTAAIGGNGASGGDGGDIGGDQPISFNTTITTHGDWADAIVAQSIGGGGGIGGTALAKGSNAKADLDMAVGGKGGGGGDGGNINVFFNDIGGRSRVATHGYAAHGVLLQSVGGGGGQSGDGSEQAGGRISVGGSVGRDGGPAGKGGDITIGNGSFLRVNTDGDDAYGIMAQSVGGGGGVGGSGSSSQSDLRLDLDLEVAVGGSGGASGNGGQVDLTTGTQLQTFGDRAFGIVAQSIGGGGGIGGAASTDSLLSVELGSDALGASGNGGQVFVDVTSGSIATSGEGAHAIIAQSVGGGGGIAGNISGNQISTQRVGFGTGSGPSGDGEYVSVTTDAAITTTGDGAYGIIAQSIGGGGGLYGGSDGTLHAGATGNAEASGGNVDVTQRGTLTTQGVNSYGIFAQSMGSRYNGKISVNVEGQVSGGSKNGAAVAFSEGQGNVLTVGKEGVISAGGGTDGTARGSAVLFSTQASYLPTLAIHNQGAIYGGIHAYGGSQSLDGSGTVSEGLAPVALLVVLPEPSIQIDNASGATWLLENVSQADLVNAGTVGVLSSADEGTTGGNVATLTGDFEQTDSGRLRIAADFEQGTADRLDIDGDATLDGRVEVLASTLAPTQAIDVLSVSGATTGSLDVVDTPAVDFMSEVEDGVTRVGIADTRFASAFDGLDDNQQAVGERLDALYDEGATNGFAALLGQVNALSTDEDGGERYAEGLASMSMGSAQAIAAAQVMQTSSWLDDAMECGVRAGAVVTENGGNCFWAGVATDNLSQDGTGGYQGDIRGVGFGGQIRVAPALTLGFTAGGGDADLDGRDGLSSAEGTSGYAGISLTRDIGNLALSAGLTGSYGEYDTERHIRIPAFGATAEGTTDITTVGARLRAAYTASLGAAYLKPKLDLDLVHVRASGYDESGAGILDLVVEDASQTALITTPALEFGAGLPIGSAWTLAGFGEAGVSFSSADDWESHADFKGAESDSRFSSTVSMPDTLARYGAGISLGNDSGFEARLEYRGASGDGYESDGGFVKLSKTF</sequence>
<feature type="region of interest" description="Disordered" evidence="1">
    <location>
        <begin position="1475"/>
        <end position="1508"/>
    </location>
</feature>
<dbReference type="PROSITE" id="PS51208">
    <property type="entry name" value="AUTOTRANSPORTER"/>
    <property type="match status" value="1"/>
</dbReference>
<dbReference type="SUPFAM" id="SSF103515">
    <property type="entry name" value="Autotransporter"/>
    <property type="match status" value="1"/>
</dbReference>
<evidence type="ECO:0000256" key="1">
    <source>
        <dbReference type="SAM" id="MobiDB-lite"/>
    </source>
</evidence>
<feature type="region of interest" description="Disordered" evidence="1">
    <location>
        <begin position="379"/>
        <end position="402"/>
    </location>
</feature>
<gene>
    <name evidence="3" type="ORF">GCM10009038_13320</name>
</gene>
<feature type="region of interest" description="Disordered" evidence="1">
    <location>
        <begin position="154"/>
        <end position="173"/>
    </location>
</feature>
<protein>
    <submittedName>
        <fullName evidence="3">Autotransporter</fullName>
    </submittedName>
</protein>
<evidence type="ECO:0000313" key="4">
    <source>
        <dbReference type="Proteomes" id="UP000646745"/>
    </source>
</evidence>
<feature type="compositionally biased region" description="Gly residues" evidence="1">
    <location>
        <begin position="1368"/>
        <end position="1381"/>
    </location>
</feature>
<feature type="compositionally biased region" description="Basic and acidic residues" evidence="1">
    <location>
        <begin position="333"/>
        <end position="343"/>
    </location>
</feature>
<proteinExistence type="predicted"/>
<feature type="compositionally biased region" description="Gly residues" evidence="1">
    <location>
        <begin position="1491"/>
        <end position="1508"/>
    </location>
</feature>
<feature type="region of interest" description="Disordered" evidence="1">
    <location>
        <begin position="1336"/>
        <end position="1385"/>
    </location>
</feature>
<evidence type="ECO:0000313" key="3">
    <source>
        <dbReference type="EMBL" id="GHB16202.1"/>
    </source>
</evidence>
<dbReference type="InterPro" id="IPR036709">
    <property type="entry name" value="Autotransporte_beta_dom_sf"/>
</dbReference>
<name>A0ABQ3DTT7_9GAMM</name>
<feature type="compositionally biased region" description="Low complexity" evidence="1">
    <location>
        <begin position="1263"/>
        <end position="1280"/>
    </location>
</feature>
<accession>A0ABQ3DTT7</accession>
<dbReference type="Proteomes" id="UP000646745">
    <property type="component" value="Unassembled WGS sequence"/>
</dbReference>
<evidence type="ECO:0000259" key="2">
    <source>
        <dbReference type="PROSITE" id="PS51208"/>
    </source>
</evidence>
<feature type="compositionally biased region" description="Low complexity" evidence="1">
    <location>
        <begin position="1220"/>
        <end position="1230"/>
    </location>
</feature>
<dbReference type="RefSeq" id="WP_373297382.1">
    <property type="nucleotide sequence ID" value="NZ_BMZI01000003.1"/>
</dbReference>
<reference evidence="4" key="1">
    <citation type="journal article" date="2019" name="Int. J. Syst. Evol. Microbiol.">
        <title>The Global Catalogue of Microorganisms (GCM) 10K type strain sequencing project: providing services to taxonomists for standard genome sequencing and annotation.</title>
        <authorList>
            <consortium name="The Broad Institute Genomics Platform"/>
            <consortium name="The Broad Institute Genome Sequencing Center for Infectious Disease"/>
            <person name="Wu L."/>
            <person name="Ma J."/>
        </authorList>
    </citation>
    <scope>NUCLEOTIDE SEQUENCE [LARGE SCALE GENOMIC DNA]</scope>
    <source>
        <strain evidence="4">KCTC 32998</strain>
    </source>
</reference>
<feature type="region of interest" description="Disordered" evidence="1">
    <location>
        <begin position="781"/>
        <end position="806"/>
    </location>
</feature>
<comment type="caution">
    <text evidence="3">The sequence shown here is derived from an EMBL/GenBank/DDBJ whole genome shotgun (WGS) entry which is preliminary data.</text>
</comment>
<feature type="compositionally biased region" description="Gly residues" evidence="1">
    <location>
        <begin position="266"/>
        <end position="286"/>
    </location>
</feature>
<feature type="compositionally biased region" description="Acidic residues" evidence="1">
    <location>
        <begin position="1343"/>
        <end position="1358"/>
    </location>
</feature>
<dbReference type="EMBL" id="BMZI01000003">
    <property type="protein sequence ID" value="GHB16202.1"/>
    <property type="molecule type" value="Genomic_DNA"/>
</dbReference>
<feature type="region of interest" description="Disordered" evidence="1">
    <location>
        <begin position="316"/>
        <end position="343"/>
    </location>
</feature>